<evidence type="ECO:0000313" key="3">
    <source>
        <dbReference type="EMBL" id="CAG5082100.1"/>
    </source>
</evidence>
<comment type="caution">
    <text evidence="3">The sequence shown here is derived from an EMBL/GenBank/DDBJ whole genome shotgun (WGS) entry which is preliminary data.</text>
</comment>
<sequence length="149" mass="15509">MRRKRSIPVTDTLIGRGTSSEGRIECDAGLRIDGEFSGEIVCRGDVVIGESGIVRSNVEARSVTVAGKLFGSVKSHGRFTLLASGEMNGDVAAAGYVIEGGARLNADCRTDPSLAEGRADAQRDDGRKQPAPVAADGRIAVPQAKKQAG</sequence>
<reference evidence="3 4" key="1">
    <citation type="submission" date="2021-04" db="EMBL/GenBank/DDBJ databases">
        <authorList>
            <person name="Rakotoarivonina H."/>
        </authorList>
    </citation>
    <scope>NUCLEOTIDE SEQUENCE [LARGE SCALE GENOMIC DNA]</scope>
    <source>
        <strain evidence="3 4">XE</strain>
    </source>
</reference>
<accession>A0ABM8V2M9</accession>
<dbReference type="PANTHER" id="PTHR35024:SF4">
    <property type="entry name" value="POLYMER-FORMING CYTOSKELETAL PROTEIN"/>
    <property type="match status" value="1"/>
</dbReference>
<dbReference type="InterPro" id="IPR007607">
    <property type="entry name" value="BacA/B"/>
</dbReference>
<dbReference type="Proteomes" id="UP000681526">
    <property type="component" value="Unassembled WGS sequence"/>
</dbReference>
<evidence type="ECO:0000256" key="2">
    <source>
        <dbReference type="SAM" id="MobiDB-lite"/>
    </source>
</evidence>
<feature type="compositionally biased region" description="Basic and acidic residues" evidence="2">
    <location>
        <begin position="117"/>
        <end position="128"/>
    </location>
</feature>
<evidence type="ECO:0000256" key="1">
    <source>
        <dbReference type="ARBA" id="ARBA00044755"/>
    </source>
</evidence>
<organism evidence="3 4">
    <name type="scientific">Thermobacillus xylanilyticus</name>
    <dbReference type="NCBI Taxonomy" id="76633"/>
    <lineage>
        <taxon>Bacteria</taxon>
        <taxon>Bacillati</taxon>
        <taxon>Bacillota</taxon>
        <taxon>Bacilli</taxon>
        <taxon>Bacillales</taxon>
        <taxon>Paenibacillaceae</taxon>
        <taxon>Thermobacillus</taxon>
    </lineage>
</organism>
<dbReference type="RefSeq" id="WP_213483818.1">
    <property type="nucleotide sequence ID" value="NZ_CAJRAY010000024.1"/>
</dbReference>
<evidence type="ECO:0000313" key="4">
    <source>
        <dbReference type="Proteomes" id="UP000681526"/>
    </source>
</evidence>
<keyword evidence="4" id="KW-1185">Reference proteome</keyword>
<evidence type="ECO:0008006" key="5">
    <source>
        <dbReference type="Google" id="ProtNLM"/>
    </source>
</evidence>
<dbReference type="PANTHER" id="PTHR35024">
    <property type="entry name" value="HYPOTHETICAL CYTOSOLIC PROTEIN"/>
    <property type="match status" value="1"/>
</dbReference>
<dbReference type="Pfam" id="PF04519">
    <property type="entry name" value="Bactofilin"/>
    <property type="match status" value="1"/>
</dbReference>
<protein>
    <recommendedName>
        <fullName evidence="5">Polymer-forming cytoskeletal protein</fullName>
    </recommendedName>
</protein>
<dbReference type="EMBL" id="CAJRAY010000024">
    <property type="protein sequence ID" value="CAG5082100.1"/>
    <property type="molecule type" value="Genomic_DNA"/>
</dbReference>
<feature type="region of interest" description="Disordered" evidence="2">
    <location>
        <begin position="109"/>
        <end position="149"/>
    </location>
</feature>
<gene>
    <name evidence="3" type="primary">txxe 875-M1_1348</name>
    <name evidence="3" type="ORF">TXXE_05840</name>
</gene>
<proteinExistence type="inferred from homology"/>
<name>A0ABM8V2M9_THEXY</name>
<comment type="similarity">
    <text evidence="1">Belongs to the bactofilin family.</text>
</comment>